<dbReference type="InParanoid" id="A0A061E5K8"/>
<dbReference type="GO" id="GO:0006351">
    <property type="term" value="P:DNA-templated transcription"/>
    <property type="evidence" value="ECO:0007669"/>
    <property type="project" value="InterPro"/>
</dbReference>
<accession>A0A061E5K8</accession>
<proteinExistence type="inferred from homology"/>
<protein>
    <recommendedName>
        <fullName evidence="2">DNA-directed RNA polymerase</fullName>
        <ecNumber evidence="2">2.7.7.6</ecNumber>
    </recommendedName>
</protein>
<dbReference type="EC" id="2.7.7.6" evidence="2"/>
<evidence type="ECO:0000313" key="9">
    <source>
        <dbReference type="Proteomes" id="UP000026915"/>
    </source>
</evidence>
<keyword evidence="5" id="KW-0548">Nucleotidyltransferase</keyword>
<feature type="domain" description="RNA polymerase beta subunit protrusion" evidence="7">
    <location>
        <begin position="50"/>
        <end position="182"/>
    </location>
</feature>
<evidence type="ECO:0000256" key="6">
    <source>
        <dbReference type="ARBA" id="ARBA00023163"/>
    </source>
</evidence>
<dbReference type="PANTHER" id="PTHR20856">
    <property type="entry name" value="DNA-DIRECTED RNA POLYMERASE I SUBUNIT 2"/>
    <property type="match status" value="1"/>
</dbReference>
<name>A0A061E5K8_THECC</name>
<dbReference type="EMBL" id="CM001880">
    <property type="protein sequence ID" value="EOX99922.1"/>
    <property type="molecule type" value="Genomic_DNA"/>
</dbReference>
<dbReference type="GO" id="GO:0003899">
    <property type="term" value="F:DNA-directed RNA polymerase activity"/>
    <property type="evidence" value="ECO:0007669"/>
    <property type="project" value="UniProtKB-EC"/>
</dbReference>
<dbReference type="Proteomes" id="UP000026915">
    <property type="component" value="Chromosome 2"/>
</dbReference>
<dbReference type="eggNOG" id="KOG0215">
    <property type="taxonomic scope" value="Eukaryota"/>
</dbReference>
<comment type="similarity">
    <text evidence="1">Belongs to the RNA polymerase beta chain family.</text>
</comment>
<keyword evidence="3 8" id="KW-0240">DNA-directed RNA polymerase</keyword>
<dbReference type="InterPro" id="IPR007644">
    <property type="entry name" value="RNA_pol_bsu_protrusion"/>
</dbReference>
<evidence type="ECO:0000256" key="1">
    <source>
        <dbReference type="ARBA" id="ARBA00006835"/>
    </source>
</evidence>
<evidence type="ECO:0000256" key="4">
    <source>
        <dbReference type="ARBA" id="ARBA00022679"/>
    </source>
</evidence>
<gene>
    <name evidence="8" type="ORF">TCM_008931</name>
</gene>
<organism evidence="8 9">
    <name type="scientific">Theobroma cacao</name>
    <name type="common">Cacao</name>
    <name type="synonym">Cocoa</name>
    <dbReference type="NCBI Taxonomy" id="3641"/>
    <lineage>
        <taxon>Eukaryota</taxon>
        <taxon>Viridiplantae</taxon>
        <taxon>Streptophyta</taxon>
        <taxon>Embryophyta</taxon>
        <taxon>Tracheophyta</taxon>
        <taxon>Spermatophyta</taxon>
        <taxon>Magnoliopsida</taxon>
        <taxon>eudicotyledons</taxon>
        <taxon>Gunneridae</taxon>
        <taxon>Pentapetalae</taxon>
        <taxon>rosids</taxon>
        <taxon>malvids</taxon>
        <taxon>Malvales</taxon>
        <taxon>Malvaceae</taxon>
        <taxon>Byttnerioideae</taxon>
        <taxon>Theobroma</taxon>
    </lineage>
</organism>
<keyword evidence="9" id="KW-1185">Reference proteome</keyword>
<dbReference type="HOGENOM" id="CLU_1312083_0_0_1"/>
<dbReference type="Gramene" id="EOX99922">
    <property type="protein sequence ID" value="EOX99922"/>
    <property type="gene ID" value="TCM_008931"/>
</dbReference>
<dbReference type="Gene3D" id="3.90.1100.10">
    <property type="match status" value="1"/>
</dbReference>
<evidence type="ECO:0000259" key="7">
    <source>
        <dbReference type="Pfam" id="PF04563"/>
    </source>
</evidence>
<sequence>MCLKQEKSNTQNSFEYVGDQYLNKQKLAAPVKVAVDKFQLIPEFLKIRRLVTQQLDSFNYFVNTGIKRIVQANHQIVSGVDASIYVRFKDVRIGQPSMVVNAIMQKLNPHACRLSNMTNIFEVPFVFGPLCICLLFHSLENDFIIGRMPIMLRSCCCELYGLRLGECPLDPGGCFIIKGTEKFENDILEDSPHFVALFLRTGQWLSFVDV</sequence>
<dbReference type="SUPFAM" id="SSF64484">
    <property type="entry name" value="beta and beta-prime subunits of DNA dependent RNA-polymerase"/>
    <property type="match status" value="1"/>
</dbReference>
<dbReference type="InterPro" id="IPR015712">
    <property type="entry name" value="DNA-dir_RNA_pol_su2"/>
</dbReference>
<dbReference type="STRING" id="3641.A0A061E5K8"/>
<dbReference type="OMA" id="NANAVGH"/>
<dbReference type="Pfam" id="PF04563">
    <property type="entry name" value="RNA_pol_Rpb2_1"/>
    <property type="match status" value="1"/>
</dbReference>
<evidence type="ECO:0000256" key="5">
    <source>
        <dbReference type="ARBA" id="ARBA00022695"/>
    </source>
</evidence>
<reference evidence="8 9" key="1">
    <citation type="journal article" date="2013" name="Genome Biol.">
        <title>The genome sequence of the most widely cultivated cacao type and its use to identify candidate genes regulating pod color.</title>
        <authorList>
            <person name="Motamayor J.C."/>
            <person name="Mockaitis K."/>
            <person name="Schmutz J."/>
            <person name="Haiminen N."/>
            <person name="Iii D.L."/>
            <person name="Cornejo O."/>
            <person name="Findley S.D."/>
            <person name="Zheng P."/>
            <person name="Utro F."/>
            <person name="Royaert S."/>
            <person name="Saski C."/>
            <person name="Jenkins J."/>
            <person name="Podicheti R."/>
            <person name="Zhao M."/>
            <person name="Scheffler B.E."/>
            <person name="Stack J.C."/>
            <person name="Feltus F.A."/>
            <person name="Mustiga G.M."/>
            <person name="Amores F."/>
            <person name="Phillips W."/>
            <person name="Marelli J.P."/>
            <person name="May G.D."/>
            <person name="Shapiro H."/>
            <person name="Ma J."/>
            <person name="Bustamante C.D."/>
            <person name="Schnell R.J."/>
            <person name="Main D."/>
            <person name="Gilbert D."/>
            <person name="Parida L."/>
            <person name="Kuhn D.N."/>
        </authorList>
    </citation>
    <scope>NUCLEOTIDE SEQUENCE [LARGE SCALE GENOMIC DNA]</scope>
    <source>
        <strain evidence="9">cv. Matina 1-6</strain>
    </source>
</reference>
<evidence type="ECO:0000256" key="3">
    <source>
        <dbReference type="ARBA" id="ARBA00022478"/>
    </source>
</evidence>
<evidence type="ECO:0000313" key="8">
    <source>
        <dbReference type="EMBL" id="EOX99922.1"/>
    </source>
</evidence>
<dbReference type="GO" id="GO:0032549">
    <property type="term" value="F:ribonucleoside binding"/>
    <property type="evidence" value="ECO:0007669"/>
    <property type="project" value="InterPro"/>
</dbReference>
<dbReference type="AlphaFoldDB" id="A0A061E5K8"/>
<dbReference type="GO" id="GO:0003677">
    <property type="term" value="F:DNA binding"/>
    <property type="evidence" value="ECO:0007669"/>
    <property type="project" value="InterPro"/>
</dbReference>
<dbReference type="GO" id="GO:0000428">
    <property type="term" value="C:DNA-directed RNA polymerase complex"/>
    <property type="evidence" value="ECO:0007669"/>
    <property type="project" value="UniProtKB-KW"/>
</dbReference>
<keyword evidence="6" id="KW-0804">Transcription</keyword>
<keyword evidence="4" id="KW-0808">Transferase</keyword>
<evidence type="ECO:0000256" key="2">
    <source>
        <dbReference type="ARBA" id="ARBA00012418"/>
    </source>
</evidence>